<comment type="caution">
    <text evidence="1">The sequence shown here is derived from an EMBL/GenBank/DDBJ whole genome shotgun (WGS) entry which is preliminary data.</text>
</comment>
<dbReference type="Proteomes" id="UP000216885">
    <property type="component" value="Unassembled WGS sequence"/>
</dbReference>
<sequence length="317" mass="34733">MNGSNEAVHGESGQQSAEFAADTQAVQLIKMKDLRSAELNAELLTQIAEGLRSIQPQMNEFLDNFSKAVQGARQWWRSNGPQIKAAIEWLISIDWPAVLSAIPETFRRAMVRAAAHGWFVGWNDTAQEVFDLTAKINSAADADIDEVLATHYRARVHAYGAELCAAYPHRAKPINAAVSVHRSPDSDGFFLSVPVFLAQADGVLHEITGCESPMSKVGKAGAKRIKAAPFLESNADDSMIAFGALEPILDIIHSRLLMSSSERSETQRMTGTSFSFLNRHQVMHGESSDYGSEVNSLKAFTLLTFIGLHLPLAMKHK</sequence>
<reference evidence="1 2" key="1">
    <citation type="submission" date="2017-05" db="EMBL/GenBank/DDBJ databases">
        <title>Complete and WGS of Bordetella genogroups.</title>
        <authorList>
            <person name="Spilker T."/>
            <person name="LiPuma J."/>
        </authorList>
    </citation>
    <scope>NUCLEOTIDE SEQUENCE [LARGE SCALE GENOMIC DNA]</scope>
    <source>
        <strain evidence="1 2">AU9919</strain>
    </source>
</reference>
<dbReference type="EMBL" id="NEVQ01000003">
    <property type="protein sequence ID" value="OZI64592.1"/>
    <property type="molecule type" value="Genomic_DNA"/>
</dbReference>
<evidence type="ECO:0000313" key="2">
    <source>
        <dbReference type="Proteomes" id="UP000216885"/>
    </source>
</evidence>
<protein>
    <submittedName>
        <fullName evidence="1">Uncharacterized protein</fullName>
    </submittedName>
</protein>
<organism evidence="1 2">
    <name type="scientific">Bordetella genomosp. 4</name>
    <dbReference type="NCBI Taxonomy" id="463044"/>
    <lineage>
        <taxon>Bacteria</taxon>
        <taxon>Pseudomonadati</taxon>
        <taxon>Pseudomonadota</taxon>
        <taxon>Betaproteobacteria</taxon>
        <taxon>Burkholderiales</taxon>
        <taxon>Alcaligenaceae</taxon>
        <taxon>Bordetella</taxon>
    </lineage>
</organism>
<dbReference type="AlphaFoldDB" id="A0A261UTD3"/>
<proteinExistence type="predicted"/>
<accession>A0A261UTD3</accession>
<name>A0A261UTD3_9BORD</name>
<dbReference type="RefSeq" id="WP_094837123.1">
    <property type="nucleotide sequence ID" value="NZ_NEVQ01000003.1"/>
</dbReference>
<evidence type="ECO:0000313" key="1">
    <source>
        <dbReference type="EMBL" id="OZI64592.1"/>
    </source>
</evidence>
<gene>
    <name evidence="1" type="ORF">CAL20_02750</name>
</gene>
<keyword evidence="2" id="KW-1185">Reference proteome</keyword>